<sequence>MEKRMNVYIYSKHDEESLRKKATVEEALTSEGFTTLENHEDANIIISLGSDGTFLQAVRKTDFRQDCLYAGISVTGDHSLYCDFHYNNLSDMVQIIQHAELEVRRYPLIEVTIDEHKPFYCLNEFSIRSNIIRTFVLDVMINDKHFETFLGDGLIASTPTGSTAYNKSMHGAVVDPLLNCFQVTELASVNNNQYRTLGSSFILSGERSLKLRVHQDGNDFPIMAADNEALPVRKVENVHIVLSDKMIKTVKLKNNSFWEKVQRMFL</sequence>
<evidence type="ECO:0000256" key="1">
    <source>
        <dbReference type="ARBA" id="ARBA00022490"/>
    </source>
</evidence>
<evidence type="ECO:0000256" key="5">
    <source>
        <dbReference type="ARBA" id="ARBA00022840"/>
    </source>
</evidence>
<comment type="caution">
    <text evidence="9">Lacks conserved residue(s) required for the propagation of feature annotation.</text>
</comment>
<protein>
    <recommendedName>
        <fullName evidence="9">NAD kinase</fullName>
        <ecNumber evidence="9">2.7.1.23</ecNumber>
    </recommendedName>
    <alternativeName>
        <fullName evidence="9">ATP-dependent NAD kinase</fullName>
    </alternativeName>
</protein>
<feature type="binding site" evidence="9">
    <location>
        <begin position="163"/>
        <end position="168"/>
    </location>
    <ligand>
        <name>NAD(+)</name>
        <dbReference type="ChEBI" id="CHEBI:57540"/>
    </ligand>
</feature>
<keyword evidence="3 9" id="KW-0547">Nucleotide-binding</keyword>
<keyword evidence="11" id="KW-1185">Reference proteome</keyword>
<comment type="catalytic activity">
    <reaction evidence="8 9">
        <text>NAD(+) + ATP = ADP + NADP(+) + H(+)</text>
        <dbReference type="Rhea" id="RHEA:18629"/>
        <dbReference type="ChEBI" id="CHEBI:15378"/>
        <dbReference type="ChEBI" id="CHEBI:30616"/>
        <dbReference type="ChEBI" id="CHEBI:57540"/>
        <dbReference type="ChEBI" id="CHEBI:58349"/>
        <dbReference type="ChEBI" id="CHEBI:456216"/>
        <dbReference type="EC" id="2.7.1.23"/>
    </reaction>
</comment>
<dbReference type="GO" id="GO:0046872">
    <property type="term" value="F:metal ion binding"/>
    <property type="evidence" value="ECO:0007669"/>
    <property type="project" value="UniProtKB-UniRule"/>
</dbReference>
<feature type="binding site" evidence="9">
    <location>
        <position position="187"/>
    </location>
    <ligand>
        <name>NAD(+)</name>
        <dbReference type="ChEBI" id="CHEBI:57540"/>
    </ligand>
</feature>
<dbReference type="InterPro" id="IPR017438">
    <property type="entry name" value="ATP-NAD_kinase_N"/>
</dbReference>
<dbReference type="Gene3D" id="2.60.200.30">
    <property type="entry name" value="Probable inorganic polyphosphate/atp-NAD kinase, domain 2"/>
    <property type="match status" value="1"/>
</dbReference>
<evidence type="ECO:0000313" key="10">
    <source>
        <dbReference type="EMBL" id="SUJ13153.1"/>
    </source>
</evidence>
<comment type="cofactor">
    <cofactor evidence="9">
        <name>a divalent metal cation</name>
        <dbReference type="ChEBI" id="CHEBI:60240"/>
    </cofactor>
</comment>
<gene>
    <name evidence="10" type="primary">ppnK1</name>
    <name evidence="9" type="synonym">nadK</name>
    <name evidence="10" type="ORF">NCTC4822_02278</name>
</gene>
<evidence type="ECO:0000256" key="6">
    <source>
        <dbReference type="ARBA" id="ARBA00022857"/>
    </source>
</evidence>
<dbReference type="InterPro" id="IPR017437">
    <property type="entry name" value="ATP-NAD_kinase_PpnK-typ_C"/>
</dbReference>
<evidence type="ECO:0000313" key="11">
    <source>
        <dbReference type="Proteomes" id="UP000254519"/>
    </source>
</evidence>
<evidence type="ECO:0000256" key="4">
    <source>
        <dbReference type="ARBA" id="ARBA00022777"/>
    </source>
</evidence>
<dbReference type="GO" id="GO:0019674">
    <property type="term" value="P:NAD+ metabolic process"/>
    <property type="evidence" value="ECO:0007669"/>
    <property type="project" value="InterPro"/>
</dbReference>
<dbReference type="GO" id="GO:0005524">
    <property type="term" value="F:ATP binding"/>
    <property type="evidence" value="ECO:0007669"/>
    <property type="project" value="UniProtKB-KW"/>
</dbReference>
<comment type="similarity">
    <text evidence="9">Belongs to the NAD kinase family.</text>
</comment>
<dbReference type="Pfam" id="PF20143">
    <property type="entry name" value="NAD_kinase_C"/>
    <property type="match status" value="1"/>
</dbReference>
<organism evidence="10 11">
    <name type="scientific">Sporosarcina pasteurii</name>
    <name type="common">Bacillus pasteurii</name>
    <dbReference type="NCBI Taxonomy" id="1474"/>
    <lineage>
        <taxon>Bacteria</taxon>
        <taxon>Bacillati</taxon>
        <taxon>Bacillota</taxon>
        <taxon>Bacilli</taxon>
        <taxon>Bacillales</taxon>
        <taxon>Caryophanaceae</taxon>
        <taxon>Sporosarcina</taxon>
    </lineage>
</organism>
<reference evidence="10 11" key="1">
    <citation type="submission" date="2018-06" db="EMBL/GenBank/DDBJ databases">
        <authorList>
            <consortium name="Pathogen Informatics"/>
            <person name="Doyle S."/>
        </authorList>
    </citation>
    <scope>NUCLEOTIDE SEQUENCE [LARGE SCALE GENOMIC DNA]</scope>
    <source>
        <strain evidence="11">ATCC 11859 / DSM 33 / NCIB 8841 / NCTC 4822</strain>
    </source>
</reference>
<dbReference type="InterPro" id="IPR002504">
    <property type="entry name" value="NADK"/>
</dbReference>
<dbReference type="NCBIfam" id="NF002902">
    <property type="entry name" value="PRK03501.1"/>
    <property type="match status" value="1"/>
</dbReference>
<comment type="subcellular location">
    <subcellularLocation>
        <location evidence="9">Cytoplasm</location>
    </subcellularLocation>
</comment>
<keyword evidence="4 9" id="KW-0418">Kinase</keyword>
<dbReference type="RefSeq" id="WP_115362278.1">
    <property type="nucleotide sequence ID" value="NZ_CP038012.1"/>
</dbReference>
<dbReference type="GO" id="GO:0006741">
    <property type="term" value="P:NADP+ biosynthetic process"/>
    <property type="evidence" value="ECO:0007669"/>
    <property type="project" value="UniProtKB-UniRule"/>
</dbReference>
<dbReference type="Proteomes" id="UP000254519">
    <property type="component" value="Unassembled WGS sequence"/>
</dbReference>
<comment type="function">
    <text evidence="9">Involved in the regulation of the intracellular balance of NAD and NADP, and is a key enzyme in the biosynthesis of NADP. Catalyzes specifically the phosphorylation on 2'-hydroxyl of the adenosine moiety of NAD to yield NADP.</text>
</comment>
<dbReference type="EC" id="2.7.1.23" evidence="9"/>
<dbReference type="AlphaFoldDB" id="A0A380C7A5"/>
<keyword evidence="1 9" id="KW-0963">Cytoplasm</keyword>
<evidence type="ECO:0000256" key="7">
    <source>
        <dbReference type="ARBA" id="ARBA00023027"/>
    </source>
</evidence>
<dbReference type="GO" id="GO:0005737">
    <property type="term" value="C:cytoplasm"/>
    <property type="evidence" value="ECO:0007669"/>
    <property type="project" value="UniProtKB-SubCell"/>
</dbReference>
<dbReference type="GO" id="GO:0003951">
    <property type="term" value="F:NAD+ kinase activity"/>
    <property type="evidence" value="ECO:0007669"/>
    <property type="project" value="UniProtKB-UniRule"/>
</dbReference>
<keyword evidence="2 9" id="KW-0808">Transferase</keyword>
<feature type="binding site" evidence="9">
    <location>
        <begin position="123"/>
        <end position="124"/>
    </location>
    <ligand>
        <name>NAD(+)</name>
        <dbReference type="ChEBI" id="CHEBI:57540"/>
    </ligand>
</feature>
<keyword evidence="6 9" id="KW-0521">NADP</keyword>
<keyword evidence="7 9" id="KW-0520">NAD</keyword>
<feature type="binding site" evidence="9">
    <location>
        <position position="152"/>
    </location>
    <ligand>
        <name>NAD(+)</name>
        <dbReference type="ChEBI" id="CHEBI:57540"/>
    </ligand>
</feature>
<evidence type="ECO:0000256" key="3">
    <source>
        <dbReference type="ARBA" id="ARBA00022741"/>
    </source>
</evidence>
<keyword evidence="5 9" id="KW-0067">ATP-binding</keyword>
<evidence type="ECO:0000256" key="8">
    <source>
        <dbReference type="ARBA" id="ARBA00047925"/>
    </source>
</evidence>
<accession>A0A380C7A5</accession>
<dbReference type="EMBL" id="UGYZ01000002">
    <property type="protein sequence ID" value="SUJ13153.1"/>
    <property type="molecule type" value="Genomic_DNA"/>
</dbReference>
<dbReference type="HAMAP" id="MF_00361">
    <property type="entry name" value="NAD_kinase"/>
    <property type="match status" value="1"/>
</dbReference>
<dbReference type="PANTHER" id="PTHR20275:SF9">
    <property type="entry name" value="NAD KINASE 2"/>
    <property type="match status" value="1"/>
</dbReference>
<dbReference type="SUPFAM" id="SSF111331">
    <property type="entry name" value="NAD kinase/diacylglycerol kinase-like"/>
    <property type="match status" value="1"/>
</dbReference>
<evidence type="ECO:0000256" key="9">
    <source>
        <dbReference type="HAMAP-Rule" id="MF_00361"/>
    </source>
</evidence>
<dbReference type="PANTHER" id="PTHR20275">
    <property type="entry name" value="NAD KINASE"/>
    <property type="match status" value="1"/>
</dbReference>
<proteinExistence type="inferred from homology"/>
<dbReference type="OrthoDB" id="9774737at2"/>
<feature type="active site" description="Proton acceptor" evidence="9">
    <location>
        <position position="51"/>
    </location>
</feature>
<feature type="binding site" evidence="9">
    <location>
        <begin position="51"/>
        <end position="52"/>
    </location>
    <ligand>
        <name>NAD(+)</name>
        <dbReference type="ChEBI" id="CHEBI:57540"/>
    </ligand>
</feature>
<evidence type="ECO:0000256" key="2">
    <source>
        <dbReference type="ARBA" id="ARBA00022679"/>
    </source>
</evidence>
<dbReference type="GO" id="GO:0051287">
    <property type="term" value="F:NAD binding"/>
    <property type="evidence" value="ECO:0007669"/>
    <property type="project" value="UniProtKB-ARBA"/>
</dbReference>
<dbReference type="InterPro" id="IPR016064">
    <property type="entry name" value="NAD/diacylglycerol_kinase_sf"/>
</dbReference>
<name>A0A380C7A5_SPOPA</name>
<dbReference type="Gene3D" id="3.40.50.10330">
    <property type="entry name" value="Probable inorganic polyphosphate/atp-NAD kinase, domain 1"/>
    <property type="match status" value="1"/>
</dbReference>